<dbReference type="Pfam" id="PF05063">
    <property type="entry name" value="MT-A70"/>
    <property type="match status" value="1"/>
</dbReference>
<evidence type="ECO:0000313" key="2">
    <source>
        <dbReference type="Proteomes" id="UP000240800"/>
    </source>
</evidence>
<accession>A0ABX5J650</accession>
<dbReference type="EMBL" id="PZZW01000004">
    <property type="protein sequence ID" value="PTM78380.1"/>
    <property type="molecule type" value="Genomic_DNA"/>
</dbReference>
<reference evidence="1 2" key="1">
    <citation type="submission" date="2018-04" db="EMBL/GenBank/DDBJ databases">
        <title>Genomic Encyclopedia of Type Strains, Phase III (KMG-III): the genomes of soil and plant-associated and newly described type strains.</title>
        <authorList>
            <person name="Whitman W."/>
        </authorList>
    </citation>
    <scope>NUCLEOTIDE SEQUENCE [LARGE SCALE GENOMIC DNA]</scope>
    <source>
        <strain evidence="1 2">JA192</strain>
    </source>
</reference>
<protein>
    <submittedName>
        <fullName evidence="1">MT-A70 protein</fullName>
    </submittedName>
</protein>
<dbReference type="Proteomes" id="UP000240800">
    <property type="component" value="Unassembled WGS sequence"/>
</dbReference>
<name>A0ABX5J650_9RHOB</name>
<organism evidence="1 2">
    <name type="scientific">Cereibacter johrii</name>
    <dbReference type="NCBI Taxonomy" id="445629"/>
    <lineage>
        <taxon>Bacteria</taxon>
        <taxon>Pseudomonadati</taxon>
        <taxon>Pseudomonadota</taxon>
        <taxon>Alphaproteobacteria</taxon>
        <taxon>Rhodobacterales</taxon>
        <taxon>Paracoccaceae</taxon>
        <taxon>Cereibacter</taxon>
    </lineage>
</organism>
<gene>
    <name evidence="1" type="ORF">C8J29_104339</name>
</gene>
<evidence type="ECO:0000313" key="1">
    <source>
        <dbReference type="EMBL" id="PTM78380.1"/>
    </source>
</evidence>
<sequence>MTRRWWHCSYPQFLDTLRFQLTTRAESERLTATDPDTLTDLERAARFLYLQRTAFGGKVRGQNFGVSMHRPGRFNLTTLEPMLEDLHSRLRYVTGGSWNKRTSGGKTAFGTGYILRSASEPFLVGKIGSPQIASRSCRNLIDADEILDDEIPDTIEAIRREHSRKPLEMREMVEALLPRAFACELFAREPWAGHDVWDNETDRFAEREVSAA</sequence>
<dbReference type="RefSeq" id="WP_235836980.1">
    <property type="nucleotide sequence ID" value="NZ_MABH01000143.1"/>
</dbReference>
<dbReference type="SUPFAM" id="SSF53335">
    <property type="entry name" value="S-adenosyl-L-methionine-dependent methyltransferases"/>
    <property type="match status" value="1"/>
</dbReference>
<keyword evidence="2" id="KW-1185">Reference proteome</keyword>
<dbReference type="InterPro" id="IPR007757">
    <property type="entry name" value="MT-A70-like"/>
</dbReference>
<dbReference type="InterPro" id="IPR029063">
    <property type="entry name" value="SAM-dependent_MTases_sf"/>
</dbReference>
<comment type="caution">
    <text evidence="1">The sequence shown here is derived from an EMBL/GenBank/DDBJ whole genome shotgun (WGS) entry which is preliminary data.</text>
</comment>
<proteinExistence type="predicted"/>